<reference evidence="5" key="1">
    <citation type="journal article" date="2015" name="Nat. Plants">
        <title>Genome expansion of Arabis alpina linked with retrotransposition and reduced symmetric DNA methylation.</title>
        <authorList>
            <person name="Willing E.M."/>
            <person name="Rawat V."/>
            <person name="Mandakova T."/>
            <person name="Maumus F."/>
            <person name="James G.V."/>
            <person name="Nordstroem K.J."/>
            <person name="Becker C."/>
            <person name="Warthmann N."/>
            <person name="Chica C."/>
            <person name="Szarzynska B."/>
            <person name="Zytnicki M."/>
            <person name="Albani M.C."/>
            <person name="Kiefer C."/>
            <person name="Bergonzi S."/>
            <person name="Castaings L."/>
            <person name="Mateos J.L."/>
            <person name="Berns M.C."/>
            <person name="Bujdoso N."/>
            <person name="Piofczyk T."/>
            <person name="de Lorenzo L."/>
            <person name="Barrero-Sicilia C."/>
            <person name="Mateos I."/>
            <person name="Piednoel M."/>
            <person name="Hagmann J."/>
            <person name="Chen-Min-Tao R."/>
            <person name="Iglesias-Fernandez R."/>
            <person name="Schuster S.C."/>
            <person name="Alonso-Blanco C."/>
            <person name="Roudier F."/>
            <person name="Carbonero P."/>
            <person name="Paz-Ares J."/>
            <person name="Davis S.J."/>
            <person name="Pecinka A."/>
            <person name="Quesneville H."/>
            <person name="Colot V."/>
            <person name="Lysak M.A."/>
            <person name="Weigel D."/>
            <person name="Coupland G."/>
            <person name="Schneeberger K."/>
        </authorList>
    </citation>
    <scope>NUCLEOTIDE SEQUENCE [LARGE SCALE GENOMIC DNA]</scope>
    <source>
        <strain evidence="5">cv. Pajares</strain>
    </source>
</reference>
<dbReference type="PROSITE" id="PS51257">
    <property type="entry name" value="PROKAR_LIPOPROTEIN"/>
    <property type="match status" value="1"/>
</dbReference>
<keyword evidence="1 2" id="KW-0175">Coiled coil</keyword>
<dbReference type="Pfam" id="PF05278">
    <property type="entry name" value="PEARLI-4"/>
    <property type="match status" value="1"/>
</dbReference>
<evidence type="ECO:0000313" key="5">
    <source>
        <dbReference type="Proteomes" id="UP000029120"/>
    </source>
</evidence>
<dbReference type="InterPro" id="IPR008974">
    <property type="entry name" value="TRAF-like"/>
</dbReference>
<dbReference type="OMA" id="TGVERYN"/>
<feature type="domain" description="MATH" evidence="3">
    <location>
        <begin position="5"/>
        <end position="126"/>
    </location>
</feature>
<dbReference type="SMART" id="SM00061">
    <property type="entry name" value="MATH"/>
    <property type="match status" value="1"/>
</dbReference>
<dbReference type="Proteomes" id="UP000029120">
    <property type="component" value="Chromosome 4"/>
</dbReference>
<dbReference type="CDD" id="cd00121">
    <property type="entry name" value="MATH"/>
    <property type="match status" value="1"/>
</dbReference>
<keyword evidence="5" id="KW-1185">Reference proteome</keyword>
<evidence type="ECO:0000256" key="1">
    <source>
        <dbReference type="ARBA" id="ARBA00023054"/>
    </source>
</evidence>
<dbReference type="SUPFAM" id="SSF49599">
    <property type="entry name" value="TRAF domain-like"/>
    <property type="match status" value="1"/>
</dbReference>
<dbReference type="AlphaFoldDB" id="A0A087H3N5"/>
<evidence type="ECO:0000313" key="4">
    <source>
        <dbReference type="EMBL" id="KFK36737.1"/>
    </source>
</evidence>
<gene>
    <name evidence="4" type="ordered locus">AALP_Aa4g163000</name>
</gene>
<dbReference type="EMBL" id="CM002872">
    <property type="protein sequence ID" value="KFK36737.1"/>
    <property type="molecule type" value="Genomic_DNA"/>
</dbReference>
<organism evidence="4 5">
    <name type="scientific">Arabis alpina</name>
    <name type="common">Alpine rock-cress</name>
    <dbReference type="NCBI Taxonomy" id="50452"/>
    <lineage>
        <taxon>Eukaryota</taxon>
        <taxon>Viridiplantae</taxon>
        <taxon>Streptophyta</taxon>
        <taxon>Embryophyta</taxon>
        <taxon>Tracheophyta</taxon>
        <taxon>Spermatophyta</taxon>
        <taxon>Magnoliopsida</taxon>
        <taxon>eudicotyledons</taxon>
        <taxon>Gunneridae</taxon>
        <taxon>Pentapetalae</taxon>
        <taxon>rosids</taxon>
        <taxon>malvids</taxon>
        <taxon>Brassicales</taxon>
        <taxon>Brassicaceae</taxon>
        <taxon>Arabideae</taxon>
        <taxon>Arabis</taxon>
    </lineage>
</organism>
<dbReference type="Pfam" id="PF22486">
    <property type="entry name" value="MATH_2"/>
    <property type="match status" value="1"/>
</dbReference>
<dbReference type="Gene3D" id="2.60.210.10">
    <property type="entry name" value="Apoptosis, Tumor Necrosis Factor Receptor Associated Protein 2, Chain A"/>
    <property type="match status" value="1"/>
</dbReference>
<dbReference type="OrthoDB" id="1086267at2759"/>
<accession>A0A087H3N5</accession>
<evidence type="ECO:0000256" key="2">
    <source>
        <dbReference type="SAM" id="Coils"/>
    </source>
</evidence>
<name>A0A087H3N5_ARAAL</name>
<proteinExistence type="predicted"/>
<protein>
    <recommendedName>
        <fullName evidence="3">MATH domain-containing protein</fullName>
    </recommendedName>
</protein>
<dbReference type="eggNOG" id="KOG1987">
    <property type="taxonomic scope" value="Eukaryota"/>
</dbReference>
<feature type="coiled-coil region" evidence="2">
    <location>
        <begin position="255"/>
        <end position="289"/>
    </location>
</feature>
<dbReference type="PROSITE" id="PS50144">
    <property type="entry name" value="MATH"/>
    <property type="match status" value="1"/>
</dbReference>
<dbReference type="InterPro" id="IPR007942">
    <property type="entry name" value="PLipase-like"/>
</dbReference>
<dbReference type="Gramene" id="KFK36737">
    <property type="protein sequence ID" value="KFK36737"/>
    <property type="gene ID" value="AALP_AA4G163000"/>
</dbReference>
<dbReference type="PANTHER" id="PTHR46236:SF12">
    <property type="entry name" value="MATH DOMAIN-CONTAINING PROTEIN"/>
    <property type="match status" value="1"/>
</dbReference>
<dbReference type="InterPro" id="IPR050804">
    <property type="entry name" value="MCC"/>
</dbReference>
<evidence type="ECO:0000259" key="3">
    <source>
        <dbReference type="PROSITE" id="PS50144"/>
    </source>
</evidence>
<dbReference type="PANTHER" id="PTHR46236">
    <property type="entry name" value="TRAF-LIKE SUPERFAMILY PROTEIN"/>
    <property type="match status" value="1"/>
</dbReference>
<dbReference type="InterPro" id="IPR002083">
    <property type="entry name" value="MATH/TRAF_dom"/>
</dbReference>
<sequence length="301" mass="34890">MSNQKPSFRSEIENLSKKESIGTSQAFVSGGCEWNLSVSVYPIGWDENYLSVYLQVANPRSLQTGWRRSVDFYFVVSNQSGEELYKTGVERYNFDPKNLLWGFETMLRFPKIEKLIIDVYITYIEVVTPNKKETVEIHGFQILTSQVTLVKKIFAEHPDIAKDFKPTNQMVKTSYMNVLLNLIETLDKPLKNLSETELRNAHIKLCELMEVDFKVDWLKSKLEKVSLERKKINDSDGYHVQQLEERIKNLELMELGSLKSKLEEVSSEMKNLQLMVSNLKVELDKKKAKVFVDGFLLVDEV</sequence>